<dbReference type="AlphaFoldDB" id="U6GNW7"/>
<keyword evidence="3" id="KW-1185">Reference proteome</keyword>
<feature type="compositionally biased region" description="Low complexity" evidence="1">
    <location>
        <begin position="43"/>
        <end position="56"/>
    </location>
</feature>
<evidence type="ECO:0000256" key="1">
    <source>
        <dbReference type="SAM" id="MobiDB-lite"/>
    </source>
</evidence>
<dbReference type="RefSeq" id="XP_013248519.1">
    <property type="nucleotide sequence ID" value="XM_013393065.1"/>
</dbReference>
<name>U6GNW7_EIMAC</name>
<protein>
    <submittedName>
        <fullName evidence="2">Uncharacterized protein</fullName>
    </submittedName>
</protein>
<feature type="region of interest" description="Disordered" evidence="1">
    <location>
        <begin position="35"/>
        <end position="67"/>
    </location>
</feature>
<dbReference type="VEuPathDB" id="ToxoDB:EAH_00024190"/>
<accession>U6GNW7</accession>
<evidence type="ECO:0000313" key="3">
    <source>
        <dbReference type="Proteomes" id="UP000018050"/>
    </source>
</evidence>
<proteinExistence type="predicted"/>
<reference evidence="2" key="1">
    <citation type="submission" date="2013-10" db="EMBL/GenBank/DDBJ databases">
        <title>Genomic analysis of the causative agents of coccidiosis in chickens.</title>
        <authorList>
            <person name="Reid A.J."/>
            <person name="Blake D."/>
            <person name="Billington K."/>
            <person name="Browne H."/>
            <person name="Dunn M."/>
            <person name="Hung S."/>
            <person name="Kawahara F."/>
            <person name="Miranda-Saavedra D."/>
            <person name="Mourier T."/>
            <person name="Nagra H."/>
            <person name="Otto T.D."/>
            <person name="Rawlings N."/>
            <person name="Sanchez A."/>
            <person name="Sanders M."/>
            <person name="Subramaniam C."/>
            <person name="Tay Y."/>
            <person name="Dear P."/>
            <person name="Doerig C."/>
            <person name="Gruber A."/>
            <person name="Parkinson J."/>
            <person name="Shirley M."/>
            <person name="Wan K.L."/>
            <person name="Berriman M."/>
            <person name="Tomley F."/>
            <person name="Pain A."/>
        </authorList>
    </citation>
    <scope>NUCLEOTIDE SEQUENCE</scope>
    <source>
        <strain evidence="2">Houghton</strain>
    </source>
</reference>
<feature type="region of interest" description="Disordered" evidence="1">
    <location>
        <begin position="103"/>
        <end position="122"/>
    </location>
</feature>
<dbReference type="EMBL" id="HG671900">
    <property type="protein sequence ID" value="CDI81911.1"/>
    <property type="molecule type" value="Genomic_DNA"/>
</dbReference>
<dbReference type="GeneID" id="25270489"/>
<evidence type="ECO:0000313" key="2">
    <source>
        <dbReference type="EMBL" id="CDI81911.1"/>
    </source>
</evidence>
<dbReference type="OrthoDB" id="8138at5800"/>
<organism evidence="2 3">
    <name type="scientific">Eimeria acervulina</name>
    <name type="common">Coccidian parasite</name>
    <dbReference type="NCBI Taxonomy" id="5801"/>
    <lineage>
        <taxon>Eukaryota</taxon>
        <taxon>Sar</taxon>
        <taxon>Alveolata</taxon>
        <taxon>Apicomplexa</taxon>
        <taxon>Conoidasida</taxon>
        <taxon>Coccidia</taxon>
        <taxon>Eucoccidiorida</taxon>
        <taxon>Eimeriorina</taxon>
        <taxon>Eimeriidae</taxon>
        <taxon>Eimeria</taxon>
    </lineage>
</organism>
<sequence length="142" mass="14108">MQVSRLPLLSGLNEEYERVDAADAAAAAGPTIISVSRGAAPDSSSSSNNNSSSSSSRAMQVVGRSQGVALYEQPTEPYVAPSLPPLLEQAAAAAAAANAANAANGALQQQTEGPTRACTVPSSPVATTAGAAGEVELKTVIV</sequence>
<gene>
    <name evidence="2" type="ORF">EAH_00024190</name>
</gene>
<dbReference type="Proteomes" id="UP000018050">
    <property type="component" value="Unassembled WGS sequence"/>
</dbReference>
<reference evidence="2" key="2">
    <citation type="submission" date="2013-10" db="EMBL/GenBank/DDBJ databases">
        <authorList>
            <person name="Aslett M."/>
        </authorList>
    </citation>
    <scope>NUCLEOTIDE SEQUENCE</scope>
    <source>
        <strain evidence="2">Houghton</strain>
    </source>
</reference>